<comment type="cofactor">
    <cofactor evidence="1">
        <name>[4Fe-4S] cluster</name>
        <dbReference type="ChEBI" id="CHEBI:49883"/>
    </cofactor>
</comment>
<evidence type="ECO:0000313" key="10">
    <source>
        <dbReference type="EMBL" id="RAO78458.1"/>
    </source>
</evidence>
<dbReference type="InterPro" id="IPR051198">
    <property type="entry name" value="BchE-like"/>
</dbReference>
<dbReference type="GO" id="GO:0003824">
    <property type="term" value="F:catalytic activity"/>
    <property type="evidence" value="ECO:0007669"/>
    <property type="project" value="InterPro"/>
</dbReference>
<dbReference type="SFLD" id="SFLDG01123">
    <property type="entry name" value="methyltransferase_(Class_B)"/>
    <property type="match status" value="1"/>
</dbReference>
<dbReference type="GO" id="GO:0051539">
    <property type="term" value="F:4 iron, 4 sulfur cluster binding"/>
    <property type="evidence" value="ECO:0007669"/>
    <property type="project" value="UniProtKB-KW"/>
</dbReference>
<dbReference type="Pfam" id="PF04055">
    <property type="entry name" value="Radical_SAM"/>
    <property type="match status" value="1"/>
</dbReference>
<dbReference type="SUPFAM" id="SSF52242">
    <property type="entry name" value="Cobalamin (vitamin B12)-binding domain"/>
    <property type="match status" value="1"/>
</dbReference>
<dbReference type="GO" id="GO:0031419">
    <property type="term" value="F:cobalamin binding"/>
    <property type="evidence" value="ECO:0007669"/>
    <property type="project" value="InterPro"/>
</dbReference>
<protein>
    <submittedName>
        <fullName evidence="10">Cobalamin-binding protein</fullName>
    </submittedName>
</protein>
<sequence>MNVLFIEPPKDPWFLMGEYKPPPLGILELAAYIEAKNENIHIKVLDCQAEKVGWKELEKHIESFQPDIVVPSSLATCNAYLVLRTVETAKKISPDIITVVGGQHFTATAHETLKSYPEIDFIIRGEGEETLNQLIQSIEKNMPISKVRGLSFKHNGKIIHNPPRPLIQNLDELPFPGYHFVADHMKKYHFKMMAGNAGYALIEASRGCDHQCTFCSQWKHWRGWRTKSPQRIADEIEYLYNEYGSTFLWFTDDNLGSGDRIERLCDELIKRDLDDLKWFVQARSDDIIKNRHILPKMRKAGNYWIMAGLERHDDPTLKGFNKNIRSSDAKVSMDLLKENDIFAQATFIIGERRDSHESIEKLREFANMVDPDLAIFMVLTPFPGTKLYDTAKANGWIEDTNWANYDMIHAVMPTENLSREEVQEELYECYRSFYGNVKRRLKGLFSLNTLKGRVYRYMAGRGLLQALGDLF</sequence>
<evidence type="ECO:0000256" key="7">
    <source>
        <dbReference type="ARBA" id="ARBA00023014"/>
    </source>
</evidence>
<evidence type="ECO:0000259" key="8">
    <source>
        <dbReference type="PROSITE" id="PS51332"/>
    </source>
</evidence>
<keyword evidence="4" id="KW-0949">S-adenosyl-L-methionine</keyword>
<comment type="caution">
    <text evidence="10">The sequence shown here is derived from an EMBL/GenBank/DDBJ whole genome shotgun (WGS) entry which is preliminary data.</text>
</comment>
<dbReference type="InterPro" id="IPR007197">
    <property type="entry name" value="rSAM"/>
</dbReference>
<keyword evidence="5" id="KW-0479">Metal-binding</keyword>
<dbReference type="PROSITE" id="PS51918">
    <property type="entry name" value="RADICAL_SAM"/>
    <property type="match status" value="1"/>
</dbReference>
<dbReference type="PANTHER" id="PTHR43409">
    <property type="entry name" value="ANAEROBIC MAGNESIUM-PROTOPORPHYRIN IX MONOMETHYL ESTER CYCLASE-RELATED"/>
    <property type="match status" value="1"/>
</dbReference>
<dbReference type="OrthoDB" id="2305at2157"/>
<dbReference type="Gene3D" id="3.80.30.20">
    <property type="entry name" value="tm_1862 like domain"/>
    <property type="match status" value="1"/>
</dbReference>
<feature type="domain" description="B12-binding" evidence="8">
    <location>
        <begin position="8"/>
        <end position="145"/>
    </location>
</feature>
<reference evidence="10 11" key="1">
    <citation type="submission" date="2018-06" db="EMBL/GenBank/DDBJ databases">
        <title>Draft genome sequence of hyperthermophilic methanogen Methanothermobacter tenebrarum sp. MCM-B 1447.</title>
        <authorList>
            <person name="Pore S.D."/>
            <person name="Dagar S."/>
            <person name="Dhakephalkar P.K."/>
        </authorList>
    </citation>
    <scope>NUCLEOTIDE SEQUENCE [LARGE SCALE GENOMIC DNA]</scope>
    <source>
        <strain evidence="10 11">MCM B 1447</strain>
    </source>
</reference>
<evidence type="ECO:0000259" key="9">
    <source>
        <dbReference type="PROSITE" id="PS51918"/>
    </source>
</evidence>
<evidence type="ECO:0000256" key="5">
    <source>
        <dbReference type="ARBA" id="ARBA00022723"/>
    </source>
</evidence>
<dbReference type="AlphaFoldDB" id="A0A328P839"/>
<dbReference type="CDD" id="cd02068">
    <property type="entry name" value="radical_SAM_B12_BD"/>
    <property type="match status" value="1"/>
</dbReference>
<dbReference type="Proteomes" id="UP000249782">
    <property type="component" value="Unassembled WGS sequence"/>
</dbReference>
<proteinExistence type="predicted"/>
<keyword evidence="2" id="KW-0489">Methyltransferase</keyword>
<keyword evidence="11" id="KW-1185">Reference proteome</keyword>
<accession>A0A328P839</accession>
<dbReference type="InterPro" id="IPR023404">
    <property type="entry name" value="rSAM_horseshoe"/>
</dbReference>
<dbReference type="InterPro" id="IPR036724">
    <property type="entry name" value="Cobalamin-bd_sf"/>
</dbReference>
<keyword evidence="7" id="KW-0411">Iron-sulfur</keyword>
<dbReference type="SUPFAM" id="SSF102114">
    <property type="entry name" value="Radical SAM enzymes"/>
    <property type="match status" value="1"/>
</dbReference>
<evidence type="ECO:0000313" key="11">
    <source>
        <dbReference type="Proteomes" id="UP000249782"/>
    </source>
</evidence>
<dbReference type="Gene3D" id="3.40.50.280">
    <property type="entry name" value="Cobalamin-binding domain"/>
    <property type="match status" value="1"/>
</dbReference>
<evidence type="ECO:0000256" key="4">
    <source>
        <dbReference type="ARBA" id="ARBA00022691"/>
    </source>
</evidence>
<evidence type="ECO:0000256" key="1">
    <source>
        <dbReference type="ARBA" id="ARBA00001966"/>
    </source>
</evidence>
<dbReference type="InterPro" id="IPR058240">
    <property type="entry name" value="rSAM_sf"/>
</dbReference>
<keyword evidence="6" id="KW-0408">Iron</keyword>
<dbReference type="SFLD" id="SFLDG01082">
    <property type="entry name" value="B12-binding_domain_containing"/>
    <property type="match status" value="1"/>
</dbReference>
<dbReference type="Pfam" id="PF02310">
    <property type="entry name" value="B12-binding"/>
    <property type="match status" value="1"/>
</dbReference>
<dbReference type="SMART" id="SM00729">
    <property type="entry name" value="Elp3"/>
    <property type="match status" value="1"/>
</dbReference>
<dbReference type="PANTHER" id="PTHR43409:SF7">
    <property type="entry name" value="BLL1977 PROTEIN"/>
    <property type="match status" value="1"/>
</dbReference>
<keyword evidence="3" id="KW-0808">Transferase</keyword>
<feature type="domain" description="Radical SAM core" evidence="9">
    <location>
        <begin position="194"/>
        <end position="424"/>
    </location>
</feature>
<dbReference type="InterPro" id="IPR034466">
    <property type="entry name" value="Methyltransferase_Class_B"/>
</dbReference>
<organism evidence="10 11">
    <name type="scientific">Methanothermobacter tenebrarum</name>
    <dbReference type="NCBI Taxonomy" id="680118"/>
    <lineage>
        <taxon>Archaea</taxon>
        <taxon>Methanobacteriati</taxon>
        <taxon>Methanobacteriota</taxon>
        <taxon>Methanomada group</taxon>
        <taxon>Methanobacteria</taxon>
        <taxon>Methanobacteriales</taxon>
        <taxon>Methanobacteriaceae</taxon>
        <taxon>Methanothermobacter</taxon>
    </lineage>
</organism>
<dbReference type="CDD" id="cd01335">
    <property type="entry name" value="Radical_SAM"/>
    <property type="match status" value="1"/>
</dbReference>
<evidence type="ECO:0000256" key="6">
    <source>
        <dbReference type="ARBA" id="ARBA00023004"/>
    </source>
</evidence>
<dbReference type="RefSeq" id="WP_112094545.1">
    <property type="nucleotide sequence ID" value="NZ_QLOE01000016.1"/>
</dbReference>
<dbReference type="EMBL" id="QLOE01000016">
    <property type="protein sequence ID" value="RAO78458.1"/>
    <property type="molecule type" value="Genomic_DNA"/>
</dbReference>
<name>A0A328P839_9EURY</name>
<evidence type="ECO:0000256" key="2">
    <source>
        <dbReference type="ARBA" id="ARBA00022603"/>
    </source>
</evidence>
<dbReference type="PROSITE" id="PS51332">
    <property type="entry name" value="B12_BINDING"/>
    <property type="match status" value="1"/>
</dbReference>
<dbReference type="InterPro" id="IPR006158">
    <property type="entry name" value="Cobalamin-bd"/>
</dbReference>
<gene>
    <name evidence="10" type="ORF">DPC56_07970</name>
</gene>
<evidence type="ECO:0000256" key="3">
    <source>
        <dbReference type="ARBA" id="ARBA00022679"/>
    </source>
</evidence>
<dbReference type="SFLD" id="SFLDS00029">
    <property type="entry name" value="Radical_SAM"/>
    <property type="match status" value="1"/>
</dbReference>
<dbReference type="InterPro" id="IPR006638">
    <property type="entry name" value="Elp3/MiaA/NifB-like_rSAM"/>
</dbReference>
<dbReference type="GO" id="GO:0046872">
    <property type="term" value="F:metal ion binding"/>
    <property type="evidence" value="ECO:0007669"/>
    <property type="project" value="UniProtKB-KW"/>
</dbReference>